<dbReference type="Proteomes" id="UP000235616">
    <property type="component" value="Unassembled WGS sequence"/>
</dbReference>
<dbReference type="EMBL" id="PNYA01000022">
    <property type="protein sequence ID" value="PMS16905.1"/>
    <property type="molecule type" value="Genomic_DNA"/>
</dbReference>
<dbReference type="RefSeq" id="WP_102647645.1">
    <property type="nucleotide sequence ID" value="NZ_PNYA01000022.1"/>
</dbReference>
<comment type="caution">
    <text evidence="1">The sequence shown here is derived from an EMBL/GenBank/DDBJ whole genome shotgun (WGS) entry which is preliminary data.</text>
</comment>
<evidence type="ECO:0000313" key="1">
    <source>
        <dbReference type="EMBL" id="PMS16905.1"/>
    </source>
</evidence>
<name>A0A2N7VIC9_9BURK</name>
<protein>
    <submittedName>
        <fullName evidence="1">Uncharacterized protein</fullName>
    </submittedName>
</protein>
<evidence type="ECO:0000313" key="2">
    <source>
        <dbReference type="Proteomes" id="UP000235616"/>
    </source>
</evidence>
<gene>
    <name evidence="1" type="ORF">C0Z18_22475</name>
</gene>
<accession>A0A2N7VIC9</accession>
<reference evidence="1 2" key="1">
    <citation type="submission" date="2018-01" db="EMBL/GenBank/DDBJ databases">
        <title>Whole genome analyses suggest that Burkholderia sensu lato contains two further novel genera in the rhizoxinica-symbiotica group Mycetohabitans gen. nov., and Trinickia gen. nov.: implications for the evolution of diazotrophy and nodulation in the Burkholderiaceae.</title>
        <authorList>
            <person name="Estrada-de los Santos P."/>
            <person name="Palmer M."/>
            <person name="Chavez-Ramirez B."/>
            <person name="Beukes C."/>
            <person name="Steenkamp E.T."/>
            <person name="Hirsch A.M."/>
            <person name="Manyaka P."/>
            <person name="Maluk M."/>
            <person name="Lafos M."/>
            <person name="Crook M."/>
            <person name="Gross E."/>
            <person name="Simon M.F."/>
            <person name="Bueno dos Reis Junior F."/>
            <person name="Poole P.S."/>
            <person name="Venter S.N."/>
            <person name="James E.K."/>
        </authorList>
    </citation>
    <scope>NUCLEOTIDE SEQUENCE [LARGE SCALE GENOMIC DNA]</scope>
    <source>
        <strain evidence="1 2">GIMN1.004</strain>
    </source>
</reference>
<dbReference type="AlphaFoldDB" id="A0A2N7VIC9"/>
<sequence length="215" mass="23747">MDRTAELDAYFERVGGGQYSGRYRNEVNLLTRSEAQKITDQLNGHPTIEALGGFVLDDPETSDYHVFATKSPIAGQVVYLSHDGDTRIVFESLVGFVDAVERALQEGGFLSDQHPVLSPWCQDQPGLVNFIETLCEDDEGEDVAVQLIPSLDLYDTELLGRLAVAENFFLAEAVAIEIRKRPRPDLLHIAEQCCAHPHPQVAKAGAAAMVAIRRR</sequence>
<dbReference type="OrthoDB" id="8859697at2"/>
<keyword evidence="2" id="KW-1185">Reference proteome</keyword>
<proteinExistence type="predicted"/>
<organism evidence="1 2">
    <name type="scientific">Trinickia dabaoshanensis</name>
    <dbReference type="NCBI Taxonomy" id="564714"/>
    <lineage>
        <taxon>Bacteria</taxon>
        <taxon>Pseudomonadati</taxon>
        <taxon>Pseudomonadota</taxon>
        <taxon>Betaproteobacteria</taxon>
        <taxon>Burkholderiales</taxon>
        <taxon>Burkholderiaceae</taxon>
        <taxon>Trinickia</taxon>
    </lineage>
</organism>